<sequence length="109" mass="12499">MWLEQARDHGSFCFGIDAKYDLNNNRAPVHTIVVEDSGNWGMPIGFALSNKENMHTIRLAVEAIKANIPCKDINCNYPYEYIALPNNKGFKRIQPCAIEWKPFAMMDKH</sequence>
<comment type="caution">
    <text evidence="1">The sequence shown here is derived from an EMBL/GenBank/DDBJ whole genome shotgun (WGS) entry which is preliminary data.</text>
</comment>
<protein>
    <recommendedName>
        <fullName evidence="3">MULE transposase domain-containing protein</fullName>
    </recommendedName>
</protein>
<dbReference type="EMBL" id="QKWP01001206">
    <property type="protein sequence ID" value="RIB10832.1"/>
    <property type="molecule type" value="Genomic_DNA"/>
</dbReference>
<gene>
    <name evidence="1" type="ORF">C2G38_2043175</name>
</gene>
<evidence type="ECO:0000313" key="2">
    <source>
        <dbReference type="Proteomes" id="UP000266673"/>
    </source>
</evidence>
<dbReference type="STRING" id="44941.A0A397UKP2"/>
<proteinExistence type="predicted"/>
<name>A0A397UKP2_9GLOM</name>
<evidence type="ECO:0008006" key="3">
    <source>
        <dbReference type="Google" id="ProtNLM"/>
    </source>
</evidence>
<dbReference type="AlphaFoldDB" id="A0A397UKP2"/>
<dbReference type="OrthoDB" id="2444833at2759"/>
<organism evidence="1 2">
    <name type="scientific">Gigaspora rosea</name>
    <dbReference type="NCBI Taxonomy" id="44941"/>
    <lineage>
        <taxon>Eukaryota</taxon>
        <taxon>Fungi</taxon>
        <taxon>Fungi incertae sedis</taxon>
        <taxon>Mucoromycota</taxon>
        <taxon>Glomeromycotina</taxon>
        <taxon>Glomeromycetes</taxon>
        <taxon>Diversisporales</taxon>
        <taxon>Gigasporaceae</taxon>
        <taxon>Gigaspora</taxon>
    </lineage>
</organism>
<accession>A0A397UKP2</accession>
<dbReference type="Proteomes" id="UP000266673">
    <property type="component" value="Unassembled WGS sequence"/>
</dbReference>
<reference evidence="1 2" key="1">
    <citation type="submission" date="2018-06" db="EMBL/GenBank/DDBJ databases">
        <title>Comparative genomics reveals the genomic features of Rhizophagus irregularis, R. cerebriforme, R. diaphanum and Gigaspora rosea, and their symbiotic lifestyle signature.</title>
        <authorList>
            <person name="Morin E."/>
            <person name="San Clemente H."/>
            <person name="Chen E.C.H."/>
            <person name="De La Providencia I."/>
            <person name="Hainaut M."/>
            <person name="Kuo A."/>
            <person name="Kohler A."/>
            <person name="Murat C."/>
            <person name="Tang N."/>
            <person name="Roy S."/>
            <person name="Loubradou J."/>
            <person name="Henrissat B."/>
            <person name="Grigoriev I.V."/>
            <person name="Corradi N."/>
            <person name="Roux C."/>
            <person name="Martin F.M."/>
        </authorList>
    </citation>
    <scope>NUCLEOTIDE SEQUENCE [LARGE SCALE GENOMIC DNA]</scope>
    <source>
        <strain evidence="1 2">DAOM 194757</strain>
    </source>
</reference>
<keyword evidence="2" id="KW-1185">Reference proteome</keyword>
<evidence type="ECO:0000313" key="1">
    <source>
        <dbReference type="EMBL" id="RIB10832.1"/>
    </source>
</evidence>